<dbReference type="Proteomes" id="UP000770889">
    <property type="component" value="Unassembled WGS sequence"/>
</dbReference>
<evidence type="ECO:0000256" key="7">
    <source>
        <dbReference type="SAM" id="MobiDB-lite"/>
    </source>
</evidence>
<name>A0A944QU08_9GAMM</name>
<dbReference type="InterPro" id="IPR012840">
    <property type="entry name" value="NrdG2"/>
</dbReference>
<evidence type="ECO:0000259" key="8">
    <source>
        <dbReference type="PROSITE" id="PS51918"/>
    </source>
</evidence>
<keyword evidence="5" id="KW-0408">Iron</keyword>
<evidence type="ECO:0000256" key="2">
    <source>
        <dbReference type="ARBA" id="ARBA00022485"/>
    </source>
</evidence>
<keyword evidence="3" id="KW-0949">S-adenosyl-L-methionine</keyword>
<protein>
    <submittedName>
        <fullName evidence="9">Anaerobic ribonucleoside-triphosphate reductase activating protein</fullName>
    </submittedName>
</protein>
<dbReference type="EMBL" id="JAHHGM010000004">
    <property type="protein sequence ID" value="MBT2988340.1"/>
    <property type="molecule type" value="Genomic_DNA"/>
</dbReference>
<keyword evidence="2" id="KW-0004">4Fe-4S</keyword>
<accession>A0A944QU08</accession>
<dbReference type="InterPro" id="IPR058240">
    <property type="entry name" value="rSAM_sf"/>
</dbReference>
<dbReference type="Gene3D" id="3.20.20.70">
    <property type="entry name" value="Aldolase class I"/>
    <property type="match status" value="1"/>
</dbReference>
<evidence type="ECO:0000256" key="6">
    <source>
        <dbReference type="ARBA" id="ARBA00023014"/>
    </source>
</evidence>
<comment type="caution">
    <text evidence="9">The sequence shown here is derived from an EMBL/GenBank/DDBJ whole genome shotgun (WGS) entry which is preliminary data.</text>
</comment>
<dbReference type="GO" id="GO:0051539">
    <property type="term" value="F:4 iron, 4 sulfur cluster binding"/>
    <property type="evidence" value="ECO:0007669"/>
    <property type="project" value="UniProtKB-KW"/>
</dbReference>
<proteinExistence type="predicted"/>
<dbReference type="SFLD" id="SFLDG01094">
    <property type="entry name" value="Uncharacterised_Radical_SAM_Su"/>
    <property type="match status" value="1"/>
</dbReference>
<organism evidence="9 10">
    <name type="scientific">Candidatus Thiodiazotropha taylori</name>
    <dbReference type="NCBI Taxonomy" id="2792791"/>
    <lineage>
        <taxon>Bacteria</taxon>
        <taxon>Pseudomonadati</taxon>
        <taxon>Pseudomonadota</taxon>
        <taxon>Gammaproteobacteria</taxon>
        <taxon>Chromatiales</taxon>
        <taxon>Sedimenticolaceae</taxon>
        <taxon>Candidatus Thiodiazotropha</taxon>
    </lineage>
</organism>
<dbReference type="SFLD" id="SFLDS00029">
    <property type="entry name" value="Radical_SAM"/>
    <property type="match status" value="1"/>
</dbReference>
<keyword evidence="4" id="KW-0479">Metal-binding</keyword>
<dbReference type="Pfam" id="PF04055">
    <property type="entry name" value="Radical_SAM"/>
    <property type="match status" value="1"/>
</dbReference>
<feature type="domain" description="Radical SAM core" evidence="8">
    <location>
        <begin position="18"/>
        <end position="215"/>
    </location>
</feature>
<evidence type="ECO:0000256" key="3">
    <source>
        <dbReference type="ARBA" id="ARBA00022691"/>
    </source>
</evidence>
<comment type="cofactor">
    <cofactor evidence="1">
        <name>[4Fe-4S] cluster</name>
        <dbReference type="ChEBI" id="CHEBI:49883"/>
    </cofactor>
</comment>
<dbReference type="PANTHER" id="PTHR30352:SF13">
    <property type="entry name" value="GLYCYL-RADICAL ENZYME ACTIVATING ENZYME YJJW-RELATED"/>
    <property type="match status" value="1"/>
</dbReference>
<dbReference type="SUPFAM" id="SSF102114">
    <property type="entry name" value="Radical SAM enzymes"/>
    <property type="match status" value="1"/>
</dbReference>
<sequence length="215" mass="24054">MATAGLQVGGFTQMTTIDYPDHLAAVVFCQGCPLRCHYCHNPELLRRRTDEPLAWSEILDFLAARRGLLDAVVFSGGEPTLQRSLMQAVIEVKALGYLIGLHTAGIYPGRLQQLLPLVDWVGLDIKALAQDYPRLTGVPHGGESAWRSARLLAASGVPHEIRTTLYPAIDNDDYRNRLRRELATLGELTHRWQPCRESPGNKPDHDRSKNQISFY</sequence>
<evidence type="ECO:0000313" key="9">
    <source>
        <dbReference type="EMBL" id="MBT2988340.1"/>
    </source>
</evidence>
<evidence type="ECO:0000256" key="4">
    <source>
        <dbReference type="ARBA" id="ARBA00022723"/>
    </source>
</evidence>
<dbReference type="NCBIfam" id="TIGR02495">
    <property type="entry name" value="NrdG2"/>
    <property type="match status" value="1"/>
</dbReference>
<dbReference type="GO" id="GO:0046872">
    <property type="term" value="F:metal ion binding"/>
    <property type="evidence" value="ECO:0007669"/>
    <property type="project" value="UniProtKB-KW"/>
</dbReference>
<dbReference type="CDD" id="cd01335">
    <property type="entry name" value="Radical_SAM"/>
    <property type="match status" value="1"/>
</dbReference>
<evidence type="ECO:0000256" key="1">
    <source>
        <dbReference type="ARBA" id="ARBA00001966"/>
    </source>
</evidence>
<dbReference type="AlphaFoldDB" id="A0A944QU08"/>
<evidence type="ECO:0000256" key="5">
    <source>
        <dbReference type="ARBA" id="ARBA00023004"/>
    </source>
</evidence>
<dbReference type="PROSITE" id="PS51918">
    <property type="entry name" value="RADICAL_SAM"/>
    <property type="match status" value="1"/>
</dbReference>
<keyword evidence="6" id="KW-0411">Iron-sulfur</keyword>
<feature type="region of interest" description="Disordered" evidence="7">
    <location>
        <begin position="193"/>
        <end position="215"/>
    </location>
</feature>
<dbReference type="PANTHER" id="PTHR30352">
    <property type="entry name" value="PYRUVATE FORMATE-LYASE-ACTIVATING ENZYME"/>
    <property type="match status" value="1"/>
</dbReference>
<dbReference type="GO" id="GO:0003824">
    <property type="term" value="F:catalytic activity"/>
    <property type="evidence" value="ECO:0007669"/>
    <property type="project" value="InterPro"/>
</dbReference>
<dbReference type="InterPro" id="IPR034457">
    <property type="entry name" value="Organic_radical-activating"/>
</dbReference>
<evidence type="ECO:0000313" key="10">
    <source>
        <dbReference type="Proteomes" id="UP000770889"/>
    </source>
</evidence>
<gene>
    <name evidence="9" type="ORF">KME65_05205</name>
</gene>
<reference evidence="9 10" key="1">
    <citation type="submission" date="2021-05" db="EMBL/GenBank/DDBJ databases">
        <title>Genetic and Functional Diversity in Clade A Lucinid endosymbionts from the Bahamas.</title>
        <authorList>
            <person name="Giani N.M."/>
            <person name="Engel A.S."/>
            <person name="Campbell B.J."/>
        </authorList>
    </citation>
    <scope>NUCLEOTIDE SEQUENCE [LARGE SCALE GENOMIC DNA]</scope>
    <source>
        <strain evidence="9">LUC16012Gg_MoonRockCtena</strain>
    </source>
</reference>
<dbReference type="InterPro" id="IPR013785">
    <property type="entry name" value="Aldolase_TIM"/>
</dbReference>
<dbReference type="InterPro" id="IPR007197">
    <property type="entry name" value="rSAM"/>
</dbReference>